<dbReference type="InterPro" id="IPR011032">
    <property type="entry name" value="GroES-like_sf"/>
</dbReference>
<dbReference type="GO" id="GO:0016491">
    <property type="term" value="F:oxidoreductase activity"/>
    <property type="evidence" value="ECO:0007669"/>
    <property type="project" value="InterPro"/>
</dbReference>
<dbReference type="PANTHER" id="PTHR44154">
    <property type="entry name" value="QUINONE OXIDOREDUCTASE"/>
    <property type="match status" value="1"/>
</dbReference>
<feature type="domain" description="Enoyl reductase (ER)" evidence="2">
    <location>
        <begin position="10"/>
        <end position="311"/>
    </location>
</feature>
<dbReference type="InterPro" id="IPR020843">
    <property type="entry name" value="ER"/>
</dbReference>
<dbReference type="Pfam" id="PF13602">
    <property type="entry name" value="ADH_zinc_N_2"/>
    <property type="match status" value="1"/>
</dbReference>
<dbReference type="SMART" id="SM00829">
    <property type="entry name" value="PKS_ER"/>
    <property type="match status" value="1"/>
</dbReference>
<dbReference type="InterPro" id="IPR013154">
    <property type="entry name" value="ADH-like_N"/>
</dbReference>
<dbReference type="EMBL" id="JAHESE010000028">
    <property type="protein sequence ID" value="MBT1711013.1"/>
    <property type="molecule type" value="Genomic_DNA"/>
</dbReference>
<keyword evidence="4" id="KW-1185">Reference proteome</keyword>
<keyword evidence="1" id="KW-0521">NADP</keyword>
<dbReference type="Proteomes" id="UP001319080">
    <property type="component" value="Unassembled WGS sequence"/>
</dbReference>
<evidence type="ECO:0000259" key="2">
    <source>
        <dbReference type="SMART" id="SM00829"/>
    </source>
</evidence>
<reference evidence="3 4" key="1">
    <citation type="submission" date="2021-05" db="EMBL/GenBank/DDBJ databases">
        <title>A Polyphasic approach of four new species of the genus Ohtaekwangia: Ohtaekwangia histidinii sp. nov., Ohtaekwangia cretensis sp. nov., Ohtaekwangia indiensis sp. nov., Ohtaekwangia reichenbachii sp. nov. from diverse environment.</title>
        <authorList>
            <person name="Octaviana S."/>
        </authorList>
    </citation>
    <scope>NUCLEOTIDE SEQUENCE [LARGE SCALE GENOMIC DNA]</scope>
    <source>
        <strain evidence="3 4">PWU5</strain>
    </source>
</reference>
<comment type="caution">
    <text evidence="3">The sequence shown here is derived from an EMBL/GenBank/DDBJ whole genome shotgun (WGS) entry which is preliminary data.</text>
</comment>
<dbReference type="InterPro" id="IPR051603">
    <property type="entry name" value="Zinc-ADH_QOR/CCCR"/>
</dbReference>
<evidence type="ECO:0000313" key="4">
    <source>
        <dbReference type="Proteomes" id="UP001319080"/>
    </source>
</evidence>
<sequence>MKAIILRDIGGVENLQLVELPLPQPGVDEILINVKAIGVNPADTFLRKDRQHHHIFGNDTPIILGWDVSGVVTKTGPGVEKFNVGDEVFGMIRHPGHGKAYAEYAVAPVSHMALKPANVSHEKAAAASLAALTALQPIQKVKIKPGQRVLVTGAGGGVGHFAVQLANYFGAYVIGVASGSKRQFVLDQGAHEFIDYQMDRFEQVISPVDLVIEAVKSDEHVLQSLEAVKPGGSLISLWSSITDQISGKAKVLGVNAFYNMVVSSGDDMAFIAKLLNDGSLRPHISAIYPLAHVAAAHLQLEKNNTQGKLVLVP</sequence>
<accession>A0AAP2GVK6</accession>
<dbReference type="SUPFAM" id="SSF51735">
    <property type="entry name" value="NAD(P)-binding Rossmann-fold domains"/>
    <property type="match status" value="1"/>
</dbReference>
<dbReference type="SUPFAM" id="SSF50129">
    <property type="entry name" value="GroES-like"/>
    <property type="match status" value="1"/>
</dbReference>
<evidence type="ECO:0000256" key="1">
    <source>
        <dbReference type="ARBA" id="ARBA00022857"/>
    </source>
</evidence>
<organism evidence="3 4">
    <name type="scientific">Dawidia cretensis</name>
    <dbReference type="NCBI Taxonomy" id="2782350"/>
    <lineage>
        <taxon>Bacteria</taxon>
        <taxon>Pseudomonadati</taxon>
        <taxon>Bacteroidota</taxon>
        <taxon>Cytophagia</taxon>
        <taxon>Cytophagales</taxon>
        <taxon>Chryseotaleaceae</taxon>
        <taxon>Dawidia</taxon>
    </lineage>
</organism>
<protein>
    <submittedName>
        <fullName evidence="3">NADP-dependent oxidoreductase</fullName>
    </submittedName>
</protein>
<dbReference type="Gene3D" id="3.40.50.720">
    <property type="entry name" value="NAD(P)-binding Rossmann-like Domain"/>
    <property type="match status" value="1"/>
</dbReference>
<proteinExistence type="predicted"/>
<dbReference type="Pfam" id="PF08240">
    <property type="entry name" value="ADH_N"/>
    <property type="match status" value="1"/>
</dbReference>
<dbReference type="AlphaFoldDB" id="A0AAP2GVK6"/>
<gene>
    <name evidence="3" type="ORF">KK062_22410</name>
</gene>
<dbReference type="InterPro" id="IPR036291">
    <property type="entry name" value="NAD(P)-bd_dom_sf"/>
</dbReference>
<name>A0AAP2GVK6_9BACT</name>
<dbReference type="Gene3D" id="3.90.180.10">
    <property type="entry name" value="Medium-chain alcohol dehydrogenases, catalytic domain"/>
    <property type="match status" value="1"/>
</dbReference>
<dbReference type="PANTHER" id="PTHR44154:SF1">
    <property type="entry name" value="QUINONE OXIDOREDUCTASE"/>
    <property type="match status" value="1"/>
</dbReference>
<dbReference type="RefSeq" id="WP_254086591.1">
    <property type="nucleotide sequence ID" value="NZ_JAHESE010000028.1"/>
</dbReference>
<dbReference type="CDD" id="cd05289">
    <property type="entry name" value="MDR_like_2"/>
    <property type="match status" value="1"/>
</dbReference>
<evidence type="ECO:0000313" key="3">
    <source>
        <dbReference type="EMBL" id="MBT1711013.1"/>
    </source>
</evidence>